<evidence type="ECO:0000259" key="1">
    <source>
        <dbReference type="PROSITE" id="PS51704"/>
    </source>
</evidence>
<dbReference type="InterPro" id="IPR017946">
    <property type="entry name" value="PLC-like_Pdiesterase_TIM-brl"/>
</dbReference>
<feature type="domain" description="GP-PDE" evidence="1">
    <location>
        <begin position="10"/>
        <end position="242"/>
    </location>
</feature>
<sequence length="255" mass="27157">MHPFLDHPKPIAFAHRGGALEVEENTAAAFAHAAALGYSHIETDVQATRDGVAVIFHDDTLERMAGRSERVDALDWAELSRVRTRGGAAISRLDDVLAGFPELYVNLEAKSDAAVEPMAAAITAAGALGRVCVGSFEPRRTARLCAALGPGLCWSPAHAGVARLWLAGWGLPVAVGGFPAVQVPPTHRGMPLVTKRFVRAAHARGIEVHVWTVDAAPEMERLIDLGVDGLMSDRPTLLRAVLAGRGLWRPRPAGV</sequence>
<dbReference type="InterPro" id="IPR030395">
    <property type="entry name" value="GP_PDE_dom"/>
</dbReference>
<name>A0ABT2X7X9_9RHOB</name>
<dbReference type="RefSeq" id="WP_263339570.1">
    <property type="nucleotide sequence ID" value="NZ_JAOVQO010000020.1"/>
</dbReference>
<dbReference type="PANTHER" id="PTHR43805:SF1">
    <property type="entry name" value="GP-PDE DOMAIN-CONTAINING PROTEIN"/>
    <property type="match status" value="1"/>
</dbReference>
<evidence type="ECO:0000313" key="2">
    <source>
        <dbReference type="EMBL" id="MCU9850051.1"/>
    </source>
</evidence>
<accession>A0ABT2X7X9</accession>
<dbReference type="Gene3D" id="3.20.20.190">
    <property type="entry name" value="Phosphatidylinositol (PI) phosphodiesterase"/>
    <property type="match status" value="1"/>
</dbReference>
<dbReference type="Proteomes" id="UP001209535">
    <property type="component" value="Unassembled WGS sequence"/>
</dbReference>
<keyword evidence="3" id="KW-1185">Reference proteome</keyword>
<protein>
    <submittedName>
        <fullName evidence="2">Glycerophosphodiester phosphodiesterase family protein</fullName>
    </submittedName>
</protein>
<dbReference type="PROSITE" id="PS51704">
    <property type="entry name" value="GP_PDE"/>
    <property type="match status" value="1"/>
</dbReference>
<reference evidence="2 3" key="1">
    <citation type="submission" date="2022-10" db="EMBL/GenBank/DDBJ databases">
        <title>Defluviimonas sp. nov., isolated from ocean surface sediments.</title>
        <authorList>
            <person name="He W."/>
            <person name="Wang L."/>
            <person name="Zhang D.-F."/>
        </authorList>
    </citation>
    <scope>NUCLEOTIDE SEQUENCE [LARGE SCALE GENOMIC DNA]</scope>
    <source>
        <strain evidence="2 3">WL0024</strain>
    </source>
</reference>
<organism evidence="2 3">
    <name type="scientific">Albidovulum salinarum</name>
    <dbReference type="NCBI Taxonomy" id="2984153"/>
    <lineage>
        <taxon>Bacteria</taxon>
        <taxon>Pseudomonadati</taxon>
        <taxon>Pseudomonadota</taxon>
        <taxon>Alphaproteobacteria</taxon>
        <taxon>Rhodobacterales</taxon>
        <taxon>Paracoccaceae</taxon>
        <taxon>Albidovulum</taxon>
    </lineage>
</organism>
<dbReference type="Pfam" id="PF03009">
    <property type="entry name" value="GDPD"/>
    <property type="match status" value="2"/>
</dbReference>
<dbReference type="PANTHER" id="PTHR43805">
    <property type="entry name" value="GLYCEROPHOSPHORYL DIESTER PHOSPHODIESTERASE"/>
    <property type="match status" value="1"/>
</dbReference>
<dbReference type="SUPFAM" id="SSF51695">
    <property type="entry name" value="PLC-like phosphodiesterases"/>
    <property type="match status" value="1"/>
</dbReference>
<dbReference type="EMBL" id="JAOVQO010000020">
    <property type="protein sequence ID" value="MCU9850051.1"/>
    <property type="molecule type" value="Genomic_DNA"/>
</dbReference>
<evidence type="ECO:0000313" key="3">
    <source>
        <dbReference type="Proteomes" id="UP001209535"/>
    </source>
</evidence>
<proteinExistence type="predicted"/>
<gene>
    <name evidence="2" type="ORF">OEZ60_18785</name>
</gene>
<comment type="caution">
    <text evidence="2">The sequence shown here is derived from an EMBL/GenBank/DDBJ whole genome shotgun (WGS) entry which is preliminary data.</text>
</comment>